<dbReference type="Pfam" id="PF07690">
    <property type="entry name" value="MFS_1"/>
    <property type="match status" value="1"/>
</dbReference>
<keyword evidence="4 6" id="KW-0472">Membrane</keyword>
<gene>
    <name evidence="8" type="ORF">SLNWT_5183</name>
</gene>
<dbReference type="SUPFAM" id="SSF103473">
    <property type="entry name" value="MFS general substrate transporter"/>
    <property type="match status" value="1"/>
</dbReference>
<feature type="compositionally biased region" description="Acidic residues" evidence="5">
    <location>
        <begin position="229"/>
        <end position="241"/>
    </location>
</feature>
<feature type="transmembrane region" description="Helical" evidence="6">
    <location>
        <begin position="117"/>
        <end position="139"/>
    </location>
</feature>
<evidence type="ECO:0000313" key="9">
    <source>
        <dbReference type="Proteomes" id="UP000031523"/>
    </source>
</evidence>
<keyword evidence="2 6" id="KW-0812">Transmembrane</keyword>
<feature type="region of interest" description="Disordered" evidence="5">
    <location>
        <begin position="792"/>
        <end position="832"/>
    </location>
</feature>
<dbReference type="PROSITE" id="PS50850">
    <property type="entry name" value="MFS"/>
    <property type="match status" value="1"/>
</dbReference>
<feature type="region of interest" description="Disordered" evidence="5">
    <location>
        <begin position="534"/>
        <end position="563"/>
    </location>
</feature>
<comment type="subcellular location">
    <subcellularLocation>
        <location evidence="1">Cell membrane</location>
        <topology evidence="1">Multi-pass membrane protein</topology>
    </subcellularLocation>
</comment>
<feature type="region of interest" description="Disordered" evidence="5">
    <location>
        <begin position="229"/>
        <end position="273"/>
    </location>
</feature>
<dbReference type="AlphaFoldDB" id="A0A0B5EUV4"/>
<dbReference type="GO" id="GO:0022857">
    <property type="term" value="F:transmembrane transporter activity"/>
    <property type="evidence" value="ECO:0007669"/>
    <property type="project" value="InterPro"/>
</dbReference>
<keyword evidence="3 6" id="KW-1133">Transmembrane helix</keyword>
<feature type="transmembrane region" description="Helical" evidence="6">
    <location>
        <begin position="297"/>
        <end position="317"/>
    </location>
</feature>
<evidence type="ECO:0000256" key="6">
    <source>
        <dbReference type="SAM" id="Phobius"/>
    </source>
</evidence>
<feature type="domain" description="Major facilitator superfamily (MFS) profile" evidence="7">
    <location>
        <begin position="25"/>
        <end position="475"/>
    </location>
</feature>
<feature type="transmembrane region" description="Helical" evidence="6">
    <location>
        <begin position="25"/>
        <end position="51"/>
    </location>
</feature>
<protein>
    <submittedName>
        <fullName evidence="8">Putative permease</fullName>
    </submittedName>
</protein>
<accession>A0A0B5EUV4</accession>
<sequence length="832" mass="85092">MTETGTGRRPRPAAAPAEPPEQRRILLVLAVAQLLSGAGVAAGITVGALLADEMLGSARLAGVPAALFTGGAALGALGIGRLSQHRGRRPGLTAGYAVAALGSLAVVLATAVDSVALLFGALLVYGAGTATTLQARYAGADLASPARRGRAVSTVLFATTLGAVTGPNLLQATGNAAVHWGLARLSGPFLLAAVAYTAAALTLALALRPDPLLRARQLAARDAGLGADADADADAAPEAEEPGLPPEVRERTERKAEKPGRPPEARERVQQQADLGTLGGRRVALGGSWGTRSDRRLAAGACVMVLTQLVMIAVMTMTPVHMSHHGHGGGATGLVIALHVGAMYLPSPLTGRLVDRLGPARVAAACGPVFLTAGSVAAFAPAHRTAGLALALVLLGLGWNLGLVSGTALVTEATPLDRRAAVQGTMDTAIAVSGAAGGLLSGLLVSATGFGTLALGGALLALACLPIARVLARPGHEGHGRARPRARPQPPCHACQFGLSVPARCPMPDARCPMVLLRASARSALERGADRLRERGRRAADQPGEVSLAPGQDTAGDGGVDVDHEVGDRFRQLRAEQCRPVLLGRHGPQRDLAAGLPGDLGRVLGEVPVLVPAQLVRPPGVSLTGEHGDGRVRVVGAGGGGDPAVTGAGDHRPARQDLVQLRGVVLVVPAVAQQYVRQAGVAHHHLGGLVLLGEDEVLGDVRGAEQAGVREERDARRHGRVDHRAVLSDPAADLAAGDQQHPVAASEDPGERVRRAVVGDAYLDPPGGELRRLGPVAYDGDDLRGRYARQQPFDDEAPQLAARSGDDDAHVFSLPHPVSGAAPPLRNGSPRP</sequence>
<dbReference type="Proteomes" id="UP000031523">
    <property type="component" value="Chromosome"/>
</dbReference>
<feature type="transmembrane region" description="Helical" evidence="6">
    <location>
        <begin position="429"/>
        <end position="447"/>
    </location>
</feature>
<feature type="transmembrane region" description="Helical" evidence="6">
    <location>
        <begin position="91"/>
        <end position="111"/>
    </location>
</feature>
<reference evidence="8 9" key="1">
    <citation type="submission" date="2015-01" db="EMBL/GenBank/DDBJ databases">
        <title>Enhanced salinomycin production by adjusting the supply of polyketide extender units in Streptomyce albus DSM 41398.</title>
        <authorList>
            <person name="Lu C."/>
        </authorList>
    </citation>
    <scope>NUCLEOTIDE SEQUENCE [LARGE SCALE GENOMIC DNA]</scope>
    <source>
        <strain evidence="9">ATCC 21838 / DSM 41398 / FERM P-419 / JCM 4703 / NBRC 107858</strain>
    </source>
</reference>
<dbReference type="KEGG" id="sals:SLNWT_5183"/>
<evidence type="ECO:0000256" key="2">
    <source>
        <dbReference type="ARBA" id="ARBA00022692"/>
    </source>
</evidence>
<dbReference type="PANTHER" id="PTHR23534">
    <property type="entry name" value="MFS PERMEASE"/>
    <property type="match status" value="1"/>
</dbReference>
<feature type="transmembrane region" description="Helical" evidence="6">
    <location>
        <begin position="151"/>
        <end position="169"/>
    </location>
</feature>
<evidence type="ECO:0000256" key="1">
    <source>
        <dbReference type="ARBA" id="ARBA00004651"/>
    </source>
</evidence>
<dbReference type="Gene3D" id="1.20.1250.20">
    <property type="entry name" value="MFS general substrate transporter like domains"/>
    <property type="match status" value="1"/>
</dbReference>
<feature type="transmembrane region" description="Helical" evidence="6">
    <location>
        <begin position="329"/>
        <end position="346"/>
    </location>
</feature>
<feature type="region of interest" description="Disordered" evidence="5">
    <location>
        <begin position="731"/>
        <end position="752"/>
    </location>
</feature>
<dbReference type="InterPro" id="IPR020846">
    <property type="entry name" value="MFS_dom"/>
</dbReference>
<evidence type="ECO:0000259" key="7">
    <source>
        <dbReference type="PROSITE" id="PS50850"/>
    </source>
</evidence>
<organism evidence="8 9">
    <name type="scientific">Streptomyces albus (strain ATCC 21838 / DSM 41398 / FERM P-419 / JCM 4703 / NBRC 107858)</name>
    <dbReference type="NCBI Taxonomy" id="1081613"/>
    <lineage>
        <taxon>Bacteria</taxon>
        <taxon>Bacillati</taxon>
        <taxon>Actinomycetota</taxon>
        <taxon>Actinomycetes</taxon>
        <taxon>Kitasatosporales</taxon>
        <taxon>Streptomycetaceae</taxon>
        <taxon>Streptomyces</taxon>
    </lineage>
</organism>
<dbReference type="EMBL" id="CP010519">
    <property type="protein sequence ID" value="AJE85559.1"/>
    <property type="molecule type" value="Genomic_DNA"/>
</dbReference>
<feature type="transmembrane region" description="Helical" evidence="6">
    <location>
        <begin position="57"/>
        <end position="79"/>
    </location>
</feature>
<proteinExistence type="predicted"/>
<dbReference type="GO" id="GO:0005886">
    <property type="term" value="C:plasma membrane"/>
    <property type="evidence" value="ECO:0007669"/>
    <property type="project" value="UniProtKB-SubCell"/>
</dbReference>
<evidence type="ECO:0000256" key="5">
    <source>
        <dbReference type="SAM" id="MobiDB-lite"/>
    </source>
</evidence>
<feature type="compositionally biased region" description="Basic and acidic residues" evidence="5">
    <location>
        <begin position="247"/>
        <end position="269"/>
    </location>
</feature>
<evidence type="ECO:0000256" key="4">
    <source>
        <dbReference type="ARBA" id="ARBA00023136"/>
    </source>
</evidence>
<dbReference type="InterPro" id="IPR011701">
    <property type="entry name" value="MFS"/>
</dbReference>
<dbReference type="PANTHER" id="PTHR23534:SF1">
    <property type="entry name" value="MAJOR FACILITATOR SUPERFAMILY PROTEIN"/>
    <property type="match status" value="1"/>
</dbReference>
<keyword evidence="9" id="KW-1185">Reference proteome</keyword>
<feature type="transmembrane region" description="Helical" evidence="6">
    <location>
        <begin position="358"/>
        <end position="380"/>
    </location>
</feature>
<feature type="transmembrane region" description="Helical" evidence="6">
    <location>
        <begin position="189"/>
        <end position="207"/>
    </location>
</feature>
<name>A0A0B5EUV4_STRA4</name>
<feature type="transmembrane region" description="Helical" evidence="6">
    <location>
        <begin position="386"/>
        <end position="409"/>
    </location>
</feature>
<dbReference type="InterPro" id="IPR036259">
    <property type="entry name" value="MFS_trans_sf"/>
</dbReference>
<evidence type="ECO:0000256" key="3">
    <source>
        <dbReference type="ARBA" id="ARBA00022989"/>
    </source>
</evidence>
<evidence type="ECO:0000313" key="8">
    <source>
        <dbReference type="EMBL" id="AJE85559.1"/>
    </source>
</evidence>